<dbReference type="PANTHER" id="PTHR21301:SF10">
    <property type="entry name" value="REVERSE TRANSCRIPTASE DOMAIN-CONTAINING PROTEIN"/>
    <property type="match status" value="1"/>
</dbReference>
<dbReference type="PANTHER" id="PTHR21301">
    <property type="entry name" value="REVERSE TRANSCRIPTASE"/>
    <property type="match status" value="1"/>
</dbReference>
<dbReference type="InterPro" id="IPR058912">
    <property type="entry name" value="HTH_animal"/>
</dbReference>
<evidence type="ECO:0000313" key="3">
    <source>
        <dbReference type="EMBL" id="KAK9496973.1"/>
    </source>
</evidence>
<protein>
    <recommendedName>
        <fullName evidence="1">GIY-YIG domain-containing protein</fullName>
    </recommendedName>
</protein>
<feature type="domain" description="GIY-YIG" evidence="1">
    <location>
        <begin position="177"/>
        <end position="256"/>
    </location>
</feature>
<dbReference type="Proteomes" id="UP001461498">
    <property type="component" value="Unassembled WGS sequence"/>
</dbReference>
<keyword evidence="4" id="KW-1185">Reference proteome</keyword>
<comment type="caution">
    <text evidence="3">The sequence shown here is derived from an EMBL/GenBank/DDBJ whole genome shotgun (WGS) entry which is preliminary data.</text>
</comment>
<accession>A0AAW1CHJ8</accession>
<reference evidence="3 4" key="1">
    <citation type="submission" date="2022-12" db="EMBL/GenBank/DDBJ databases">
        <title>Chromosome-level genome assembly of true bugs.</title>
        <authorList>
            <person name="Ma L."/>
            <person name="Li H."/>
        </authorList>
    </citation>
    <scope>NUCLEOTIDE SEQUENCE [LARGE SCALE GENOMIC DNA]</scope>
    <source>
        <strain evidence="3">Lab_2022b</strain>
    </source>
</reference>
<organism evidence="3 4">
    <name type="scientific">Rhynocoris fuscipes</name>
    <dbReference type="NCBI Taxonomy" id="488301"/>
    <lineage>
        <taxon>Eukaryota</taxon>
        <taxon>Metazoa</taxon>
        <taxon>Ecdysozoa</taxon>
        <taxon>Arthropoda</taxon>
        <taxon>Hexapoda</taxon>
        <taxon>Insecta</taxon>
        <taxon>Pterygota</taxon>
        <taxon>Neoptera</taxon>
        <taxon>Paraneoptera</taxon>
        <taxon>Hemiptera</taxon>
        <taxon>Heteroptera</taxon>
        <taxon>Panheteroptera</taxon>
        <taxon>Cimicomorpha</taxon>
        <taxon>Reduviidae</taxon>
        <taxon>Harpactorinae</taxon>
        <taxon>Harpactorini</taxon>
        <taxon>Rhynocoris</taxon>
    </lineage>
</organism>
<sequence length="307" mass="36234">MNNLHPNITFTSESEENGRINFLDLTLIRNNSRIEFDIYRKPTTTDITIHSTSLHPTQHKMASFRHMTNRLKTIPLNKENYERELQTIYNIAENNGYKKHTIDNLLKPKTKKLNTDQDTTNQYASFTYIGKNTYQLTNYFKKLGLQISKLGLQISFRTDNNIFRNINTQTNDQNVYDRSGIYKLTCPDCNQTYIGQTGRTLKDRYKEHIRSFLKNRNDSNFANHLLRTGHEPGTINETMTLLHHGQKSRRLNITEKMEIFKHKTFNGPIINEQIHSPSDVTFKTLTYKRKRNDDETNNDRNVRRRVE</sequence>
<dbReference type="InterPro" id="IPR035901">
    <property type="entry name" value="GIY-YIG_endonuc_sf"/>
</dbReference>
<dbReference type="PROSITE" id="PS50164">
    <property type="entry name" value="GIY_YIG"/>
    <property type="match status" value="1"/>
</dbReference>
<dbReference type="Gene3D" id="3.40.1440.10">
    <property type="entry name" value="GIY-YIG endonuclease"/>
    <property type="match status" value="1"/>
</dbReference>
<dbReference type="AlphaFoldDB" id="A0AAW1CHJ8"/>
<evidence type="ECO:0000259" key="1">
    <source>
        <dbReference type="PROSITE" id="PS50164"/>
    </source>
</evidence>
<dbReference type="Pfam" id="PF26215">
    <property type="entry name" value="HTH_animal"/>
    <property type="match status" value="1"/>
</dbReference>
<proteinExistence type="predicted"/>
<name>A0AAW1CHJ8_9HEMI</name>
<evidence type="ECO:0000313" key="4">
    <source>
        <dbReference type="Proteomes" id="UP001461498"/>
    </source>
</evidence>
<evidence type="ECO:0000313" key="2">
    <source>
        <dbReference type="EMBL" id="KAK9496972.1"/>
    </source>
</evidence>
<gene>
    <name evidence="2" type="ORF">O3M35_012831</name>
    <name evidence="3" type="ORF">O3M35_012832</name>
</gene>
<dbReference type="EMBL" id="JAPXFL010000025">
    <property type="protein sequence ID" value="KAK9496973.1"/>
    <property type="molecule type" value="Genomic_DNA"/>
</dbReference>
<dbReference type="EMBL" id="JAPXFL010000025">
    <property type="protein sequence ID" value="KAK9496972.1"/>
    <property type="molecule type" value="Genomic_DNA"/>
</dbReference>
<dbReference type="InterPro" id="IPR000305">
    <property type="entry name" value="GIY-YIG_endonuc"/>
</dbReference>